<comment type="caution">
    <text evidence="5">The sequence shown here is derived from an EMBL/GenBank/DDBJ whole genome shotgun (WGS) entry which is preliminary data.</text>
</comment>
<dbReference type="InterPro" id="IPR036188">
    <property type="entry name" value="FAD/NAD-bd_sf"/>
</dbReference>
<evidence type="ECO:0000313" key="6">
    <source>
        <dbReference type="Proteomes" id="UP000623467"/>
    </source>
</evidence>
<evidence type="ECO:0000313" key="5">
    <source>
        <dbReference type="EMBL" id="KAF7346580.1"/>
    </source>
</evidence>
<organism evidence="5 6">
    <name type="scientific">Mycena sanguinolenta</name>
    <dbReference type="NCBI Taxonomy" id="230812"/>
    <lineage>
        <taxon>Eukaryota</taxon>
        <taxon>Fungi</taxon>
        <taxon>Dikarya</taxon>
        <taxon>Basidiomycota</taxon>
        <taxon>Agaricomycotina</taxon>
        <taxon>Agaricomycetes</taxon>
        <taxon>Agaricomycetidae</taxon>
        <taxon>Agaricales</taxon>
        <taxon>Marasmiineae</taxon>
        <taxon>Mycenaceae</taxon>
        <taxon>Mycena</taxon>
    </lineage>
</organism>
<evidence type="ECO:0000256" key="2">
    <source>
        <dbReference type="ARBA" id="ARBA00022827"/>
    </source>
</evidence>
<keyword evidence="2" id="KW-0274">FAD</keyword>
<dbReference type="AlphaFoldDB" id="A0A8H6XUK8"/>
<reference evidence="5" key="1">
    <citation type="submission" date="2020-05" db="EMBL/GenBank/DDBJ databases">
        <title>Mycena genomes resolve the evolution of fungal bioluminescence.</title>
        <authorList>
            <person name="Tsai I.J."/>
        </authorList>
    </citation>
    <scope>NUCLEOTIDE SEQUENCE</scope>
    <source>
        <strain evidence="5">160909Yilan</strain>
    </source>
</reference>
<keyword evidence="3" id="KW-0560">Oxidoreductase</keyword>
<evidence type="ECO:0000256" key="1">
    <source>
        <dbReference type="ARBA" id="ARBA00022630"/>
    </source>
</evidence>
<dbReference type="Proteomes" id="UP000623467">
    <property type="component" value="Unassembled WGS sequence"/>
</dbReference>
<dbReference type="InterPro" id="IPR050346">
    <property type="entry name" value="FMO-like"/>
</dbReference>
<keyword evidence="6" id="KW-1185">Reference proteome</keyword>
<dbReference type="SUPFAM" id="SSF51905">
    <property type="entry name" value="FAD/NAD(P)-binding domain"/>
    <property type="match status" value="2"/>
</dbReference>
<dbReference type="OrthoDB" id="2915840at2759"/>
<dbReference type="GO" id="GO:0016491">
    <property type="term" value="F:oxidoreductase activity"/>
    <property type="evidence" value="ECO:0007669"/>
    <property type="project" value="UniProtKB-KW"/>
</dbReference>
<keyword evidence="1" id="KW-0285">Flavoprotein</keyword>
<dbReference type="Pfam" id="PF07992">
    <property type="entry name" value="Pyr_redox_2"/>
    <property type="match status" value="1"/>
</dbReference>
<gene>
    <name evidence="5" type="ORF">MSAN_01886100</name>
</gene>
<dbReference type="PANTHER" id="PTHR23023">
    <property type="entry name" value="DIMETHYLANILINE MONOOXYGENASE"/>
    <property type="match status" value="1"/>
</dbReference>
<protein>
    <submittedName>
        <fullName evidence="5">FAD /NAD-P-binding domain-containingprotein</fullName>
    </submittedName>
</protein>
<evidence type="ECO:0000259" key="4">
    <source>
        <dbReference type="Pfam" id="PF07992"/>
    </source>
</evidence>
<dbReference type="Gene3D" id="3.50.50.60">
    <property type="entry name" value="FAD/NAD(P)-binding domain"/>
    <property type="match status" value="1"/>
</dbReference>
<feature type="domain" description="FAD/NAD(P)-binding" evidence="4">
    <location>
        <begin position="19"/>
        <end position="231"/>
    </location>
</feature>
<proteinExistence type="predicted"/>
<name>A0A8H6XUK8_9AGAR</name>
<dbReference type="EMBL" id="JACAZH010000019">
    <property type="protein sequence ID" value="KAF7346580.1"/>
    <property type="molecule type" value="Genomic_DNA"/>
</dbReference>
<dbReference type="InterPro" id="IPR023753">
    <property type="entry name" value="FAD/NAD-binding_dom"/>
</dbReference>
<accession>A0A8H6XUK8</accession>
<sequence length="560" mass="62150">MRRAGVFASTMSRDPRSGSIAIIGSGPAGLITAHTLLQDGFSQVQILTTDSTIGGVWSRARVYPSLELNNVQGEYSFSAMEMPGGQGAHIKGHDLCRYMEAFGNKFKHIIRFDTEVISIRRDEITSVWFITVEDKAKSSRQVLEFSRIVLCTGGCHVPKIPQTLSTDAAKKAGFPGPVIHSKHFASHLHTVLEPKYKSIVIVGGGEVCARAILSIAAYLANAGKKVTVVFKTADAFLASPMPLPDFIRKSRVLSILAGHIVLRTPLERFLHTTRIGSAINRFFLLAALSVGKNSPLRNIHPLFWTISVNDDGVPRPNRFHALVNAGKIEVIAPARVQGFGLDGASVCLSDGRAVKADLVLLATGYMSSWTNIFEEGTAERLGINRHPPSAPSSFNWENYLSLANPPPSRPESDQWASSMYNGIVPAKNITRRDFAVNGAVFTTNVGYTWEVVAHWISSYFLEDKMDIPKTPKEAHEHTERNSGWIRKRHPDTLLSVNESYSAFIALWTWPQYTDQLLEEMGLRSMRSGGNWLTWPFKVINLKEIATLAEERREKRDRSRK</sequence>
<evidence type="ECO:0000256" key="3">
    <source>
        <dbReference type="ARBA" id="ARBA00023002"/>
    </source>
</evidence>